<keyword evidence="1" id="KW-0614">Plasmid</keyword>
<organism evidence="1 2">
    <name type="scientific">Natrinema pellirubrum (strain DSM 15624 / CIP 106293 / JCM 10476 / NCIMB 786 / 157)</name>
    <dbReference type="NCBI Taxonomy" id="797303"/>
    <lineage>
        <taxon>Archaea</taxon>
        <taxon>Methanobacteriati</taxon>
        <taxon>Methanobacteriota</taxon>
        <taxon>Stenosarchaea group</taxon>
        <taxon>Halobacteria</taxon>
        <taxon>Halobacteriales</taxon>
        <taxon>Natrialbaceae</taxon>
        <taxon>Natrinema</taxon>
    </lineage>
</organism>
<geneLocation type="plasmid" evidence="1 2">
    <name>pNATPE01</name>
</geneLocation>
<dbReference type="KEGG" id="npe:Natpe_3927"/>
<evidence type="ECO:0000313" key="2">
    <source>
        <dbReference type="Proteomes" id="UP000010843"/>
    </source>
</evidence>
<dbReference type="HOGENOM" id="CLU_3362597_0_0_2"/>
<reference evidence="2" key="1">
    <citation type="submission" date="2012-02" db="EMBL/GenBank/DDBJ databases">
        <title>Complete sequence of plasmid 1 of Natrinema pellirubrum DSM 15624.</title>
        <authorList>
            <person name="Lucas S."/>
            <person name="Han J."/>
            <person name="Lapidus A."/>
            <person name="Cheng J.-F."/>
            <person name="Goodwin L."/>
            <person name="Pitluck S."/>
            <person name="Peters L."/>
            <person name="Teshima H."/>
            <person name="Detter J.C."/>
            <person name="Han C."/>
            <person name="Tapia R."/>
            <person name="Land M."/>
            <person name="Hauser L."/>
            <person name="Kyrpides N."/>
            <person name="Ivanova N."/>
            <person name="Pagani I."/>
            <person name="Sproer C."/>
            <person name="Anderson I."/>
            <person name="Woyke T."/>
        </authorList>
    </citation>
    <scope>NUCLEOTIDE SEQUENCE [LARGE SCALE GENOMIC DNA]</scope>
    <source>
        <strain evidence="2">DSM 15624 / JCM 10476 / NCIMB 786</strain>
        <plasmid evidence="2">pNATPE01</plasmid>
    </source>
</reference>
<dbReference type="AlphaFoldDB" id="L0JQ76"/>
<accession>L0JQ76</accession>
<proteinExistence type="predicted"/>
<evidence type="ECO:0000313" key="1">
    <source>
        <dbReference type="EMBL" id="AGB33680.1"/>
    </source>
</evidence>
<dbReference type="EMBL" id="CP003373">
    <property type="protein sequence ID" value="AGB33680.1"/>
    <property type="molecule type" value="Genomic_DNA"/>
</dbReference>
<sequence>MYLSQATTYETVTKSDGAKHVQLFKISPFVKYKTG</sequence>
<gene>
    <name evidence="1" type="ordered locus">Natpe_3927</name>
</gene>
<protein>
    <submittedName>
        <fullName evidence="1">Uncharacterized protein</fullName>
    </submittedName>
</protein>
<dbReference type="Proteomes" id="UP000010843">
    <property type="component" value="Plasmid pNATPE01"/>
</dbReference>
<name>L0JQ76_NATP1</name>